<organism evidence="1 2">
    <name type="scientific">Trifolium medium</name>
    <dbReference type="NCBI Taxonomy" id="97028"/>
    <lineage>
        <taxon>Eukaryota</taxon>
        <taxon>Viridiplantae</taxon>
        <taxon>Streptophyta</taxon>
        <taxon>Embryophyta</taxon>
        <taxon>Tracheophyta</taxon>
        <taxon>Spermatophyta</taxon>
        <taxon>Magnoliopsida</taxon>
        <taxon>eudicotyledons</taxon>
        <taxon>Gunneridae</taxon>
        <taxon>Pentapetalae</taxon>
        <taxon>rosids</taxon>
        <taxon>fabids</taxon>
        <taxon>Fabales</taxon>
        <taxon>Fabaceae</taxon>
        <taxon>Papilionoideae</taxon>
        <taxon>50 kb inversion clade</taxon>
        <taxon>NPAAA clade</taxon>
        <taxon>Hologalegina</taxon>
        <taxon>IRL clade</taxon>
        <taxon>Trifolieae</taxon>
        <taxon>Trifolium</taxon>
    </lineage>
</organism>
<comment type="caution">
    <text evidence="1">The sequence shown here is derived from an EMBL/GenBank/DDBJ whole genome shotgun (WGS) entry which is preliminary data.</text>
</comment>
<proteinExistence type="predicted"/>
<reference evidence="1 2" key="1">
    <citation type="journal article" date="2018" name="Front. Plant Sci.">
        <title>Red Clover (Trifolium pratense) and Zigzag Clover (T. medium) - A Picture of Genomic Similarities and Differences.</title>
        <authorList>
            <person name="Dluhosova J."/>
            <person name="Istvanek J."/>
            <person name="Nedelnik J."/>
            <person name="Repkova J."/>
        </authorList>
    </citation>
    <scope>NUCLEOTIDE SEQUENCE [LARGE SCALE GENOMIC DNA]</scope>
    <source>
        <strain evidence="2">cv. 10/8</strain>
        <tissue evidence="1">Leaf</tissue>
    </source>
</reference>
<evidence type="ECO:0000313" key="1">
    <source>
        <dbReference type="EMBL" id="MCI20910.1"/>
    </source>
</evidence>
<protein>
    <submittedName>
        <fullName evidence="1">NBS resistance protein</fullName>
    </submittedName>
</protein>
<keyword evidence="2" id="KW-1185">Reference proteome</keyword>
<sequence length="183" mass="20542">MVERDDFAFKLAVVYESLPEFCSHCKTIGHHVLNCKWLHPPTAITTEDYGKQVLDREVGHKAIKKEYVVKATNRESRASEQRQLIATEPAKTNGNSKTPIIIENIDHKKLELIREETNTMPTPAAEVEIVLAANIETDKTAKSVSAVPVQRPISDLTAAVPHENLITKENEFTMDILKDKAED</sequence>
<accession>A0A392QB10</accession>
<name>A0A392QB10_9FABA</name>
<dbReference type="AlphaFoldDB" id="A0A392QB10"/>
<feature type="non-terminal residue" evidence="1">
    <location>
        <position position="183"/>
    </location>
</feature>
<dbReference type="Proteomes" id="UP000265520">
    <property type="component" value="Unassembled WGS sequence"/>
</dbReference>
<evidence type="ECO:0000313" key="2">
    <source>
        <dbReference type="Proteomes" id="UP000265520"/>
    </source>
</evidence>
<dbReference type="EMBL" id="LXQA010122312">
    <property type="protein sequence ID" value="MCI20910.1"/>
    <property type="molecule type" value="Genomic_DNA"/>
</dbReference>